<dbReference type="AlphaFoldDB" id="A0A193LKG1"/>
<dbReference type="InterPro" id="IPR001509">
    <property type="entry name" value="Epimerase_deHydtase"/>
</dbReference>
<keyword evidence="3" id="KW-1185">Reference proteome</keyword>
<protein>
    <recommendedName>
        <fullName evidence="1">NAD-dependent epimerase/dehydratase domain-containing protein</fullName>
    </recommendedName>
</protein>
<accession>A0A193LKG1</accession>
<feature type="domain" description="NAD-dependent epimerase/dehydratase" evidence="1">
    <location>
        <begin position="74"/>
        <end position="195"/>
    </location>
</feature>
<gene>
    <name evidence="2" type="ORF">BA177_00850</name>
</gene>
<name>A0A193LKG1_9GAMM</name>
<dbReference type="Gene3D" id="3.40.50.720">
    <property type="entry name" value="NAD(P)-binding Rossmann-like Domain"/>
    <property type="match status" value="1"/>
</dbReference>
<evidence type="ECO:0000313" key="2">
    <source>
        <dbReference type="EMBL" id="ANO52889.1"/>
    </source>
</evidence>
<dbReference type="GO" id="GO:0005737">
    <property type="term" value="C:cytoplasm"/>
    <property type="evidence" value="ECO:0007669"/>
    <property type="project" value="TreeGrafter"/>
</dbReference>
<sequence length="281" mass="30653">MIAGAGYSGQRILDTLPPVAATGLRRHEDEQPLHSIIAADLDQPIAPLPAVDCVIYTVPPAALPDPRLQHFLDALSNVPRRFVYFSTSGVYGDTGGERVSEDDPVAPKTDRAQRRVAAEAQLQSWCSEHNSELVVLRVPGIYGPGRLGLERLQRGEPILREEDAGPGNRIHVDDLVNCALAATDPARPAGVYNVGDGDHRSSSWFASTVATLAGLDIPEAITMAEASETWGERRLSFLRESRRLDLRRMYDVLRICPRYPDATEGIRASLRAGQRTATVDA</sequence>
<proteinExistence type="predicted"/>
<dbReference type="InterPro" id="IPR036291">
    <property type="entry name" value="NAD(P)-bd_dom_sf"/>
</dbReference>
<dbReference type="Pfam" id="PF01370">
    <property type="entry name" value="Epimerase"/>
    <property type="match status" value="1"/>
</dbReference>
<evidence type="ECO:0000259" key="1">
    <source>
        <dbReference type="Pfam" id="PF01370"/>
    </source>
</evidence>
<dbReference type="Proteomes" id="UP000092695">
    <property type="component" value="Chromosome"/>
</dbReference>
<dbReference type="PANTHER" id="PTHR48079:SF6">
    <property type="entry name" value="NAD(P)-BINDING DOMAIN-CONTAINING PROTEIN-RELATED"/>
    <property type="match status" value="1"/>
</dbReference>
<dbReference type="EMBL" id="CP016268">
    <property type="protein sequence ID" value="ANO52889.1"/>
    <property type="molecule type" value="Genomic_DNA"/>
</dbReference>
<organism evidence="2 3">
    <name type="scientific">Woeseia oceani</name>
    <dbReference type="NCBI Taxonomy" id="1548547"/>
    <lineage>
        <taxon>Bacteria</taxon>
        <taxon>Pseudomonadati</taxon>
        <taxon>Pseudomonadota</taxon>
        <taxon>Gammaproteobacteria</taxon>
        <taxon>Woeseiales</taxon>
        <taxon>Woeseiaceae</taxon>
        <taxon>Woeseia</taxon>
    </lineage>
</organism>
<dbReference type="GO" id="GO:0004029">
    <property type="term" value="F:aldehyde dehydrogenase (NAD+) activity"/>
    <property type="evidence" value="ECO:0007669"/>
    <property type="project" value="TreeGrafter"/>
</dbReference>
<dbReference type="InterPro" id="IPR051783">
    <property type="entry name" value="NAD(P)-dependent_oxidoreduct"/>
</dbReference>
<dbReference type="KEGG" id="woc:BA177_00850"/>
<evidence type="ECO:0000313" key="3">
    <source>
        <dbReference type="Proteomes" id="UP000092695"/>
    </source>
</evidence>
<dbReference type="SUPFAM" id="SSF51735">
    <property type="entry name" value="NAD(P)-binding Rossmann-fold domains"/>
    <property type="match status" value="1"/>
</dbReference>
<reference evidence="2 3" key="1">
    <citation type="submission" date="2016-06" db="EMBL/GenBank/DDBJ databases">
        <title>Complete genome sequence of a deep-branching marine Gamma Proteobacterium Woeseia oceani type strain XK5.</title>
        <authorList>
            <person name="Mu D."/>
            <person name="Du Z."/>
        </authorList>
    </citation>
    <scope>NUCLEOTIDE SEQUENCE [LARGE SCALE GENOMIC DNA]</scope>
    <source>
        <strain evidence="2 3">XK5</strain>
    </source>
</reference>
<dbReference type="PANTHER" id="PTHR48079">
    <property type="entry name" value="PROTEIN YEEZ"/>
    <property type="match status" value="1"/>
</dbReference>
<dbReference type="STRING" id="1548547.BA177_00850"/>